<dbReference type="Pfam" id="PF03807">
    <property type="entry name" value="F420_oxidored"/>
    <property type="match status" value="1"/>
</dbReference>
<protein>
    <submittedName>
        <fullName evidence="3">NADPH-dependent F420 reductase</fullName>
    </submittedName>
</protein>
<keyword evidence="4" id="KW-1185">Reference proteome</keyword>
<accession>A0ABV5Y0N1</accession>
<dbReference type="RefSeq" id="WP_234752131.1">
    <property type="nucleotide sequence ID" value="NZ_BAAAWN010000001.1"/>
</dbReference>
<dbReference type="Proteomes" id="UP001589702">
    <property type="component" value="Unassembled WGS sequence"/>
</dbReference>
<dbReference type="SUPFAM" id="SSF51735">
    <property type="entry name" value="NAD(P)-binding Rossmann-fold domains"/>
    <property type="match status" value="1"/>
</dbReference>
<evidence type="ECO:0000256" key="1">
    <source>
        <dbReference type="ARBA" id="ARBA00023002"/>
    </source>
</evidence>
<evidence type="ECO:0000259" key="2">
    <source>
        <dbReference type="Pfam" id="PF03807"/>
    </source>
</evidence>
<gene>
    <name evidence="3" type="ORF">ACFFP1_10785</name>
</gene>
<dbReference type="EMBL" id="JBHMBC010000016">
    <property type="protein sequence ID" value="MFB9819985.1"/>
    <property type="molecule type" value="Genomic_DNA"/>
</dbReference>
<proteinExistence type="predicted"/>
<comment type="caution">
    <text evidence="3">The sequence shown here is derived from an EMBL/GenBank/DDBJ whole genome shotgun (WGS) entry which is preliminary data.</text>
</comment>
<organism evidence="3 4">
    <name type="scientific">Arthrobacter ramosus</name>
    <dbReference type="NCBI Taxonomy" id="1672"/>
    <lineage>
        <taxon>Bacteria</taxon>
        <taxon>Bacillati</taxon>
        <taxon>Actinomycetota</taxon>
        <taxon>Actinomycetes</taxon>
        <taxon>Micrococcales</taxon>
        <taxon>Micrococcaceae</taxon>
        <taxon>Arthrobacter</taxon>
    </lineage>
</organism>
<evidence type="ECO:0000313" key="3">
    <source>
        <dbReference type="EMBL" id="MFB9819985.1"/>
    </source>
</evidence>
<keyword evidence="1" id="KW-0560">Oxidoreductase</keyword>
<dbReference type="Gene3D" id="3.40.50.720">
    <property type="entry name" value="NAD(P)-binding Rossmann-like Domain"/>
    <property type="match status" value="1"/>
</dbReference>
<dbReference type="InterPro" id="IPR051267">
    <property type="entry name" value="STEAP_metalloreductase"/>
</dbReference>
<dbReference type="InterPro" id="IPR028939">
    <property type="entry name" value="P5C_Rdtase_cat_N"/>
</dbReference>
<evidence type="ECO:0000313" key="4">
    <source>
        <dbReference type="Proteomes" id="UP001589702"/>
    </source>
</evidence>
<dbReference type="InterPro" id="IPR036291">
    <property type="entry name" value="NAD(P)-bd_dom_sf"/>
</dbReference>
<name>A0ABV5Y0N1_ARTRM</name>
<sequence length="244" mass="25563">MKITVIGAGAIGGNLARRLSEAGHDVLVADARGPEVVAEEVLAAGARAAEVDAAVTDRDVIVLAIPFSVQPDLADLVAGVSKDTIVVDTSNYYAYMMGPVEAVDNGQVESEWSQEQLGRPVVKAWNAALAGTQQTKGLPAGSAGRIAIPVAADSAEARATVMQLVDDTGFDPFDAGVIADSWRQQPGTPAYCTELGLEDLGKALASAEKDKAPITRDRLIEYFGSFEKMPSLDETVAINRAAHN</sequence>
<reference evidence="3 4" key="1">
    <citation type="submission" date="2024-09" db="EMBL/GenBank/DDBJ databases">
        <authorList>
            <person name="Sun Q."/>
            <person name="Mori K."/>
        </authorList>
    </citation>
    <scope>NUCLEOTIDE SEQUENCE [LARGE SCALE GENOMIC DNA]</scope>
    <source>
        <strain evidence="3 4">JCM 1334</strain>
    </source>
</reference>
<dbReference type="PANTHER" id="PTHR14239">
    <property type="entry name" value="DUDULIN-RELATED"/>
    <property type="match status" value="1"/>
</dbReference>
<feature type="domain" description="Pyrroline-5-carboxylate reductase catalytic N-terminal" evidence="2">
    <location>
        <begin position="2"/>
        <end position="92"/>
    </location>
</feature>